<dbReference type="InterPro" id="IPR023780">
    <property type="entry name" value="Chromo_domain"/>
</dbReference>
<organism evidence="4 5">
    <name type="scientific">Cinara cedri</name>
    <dbReference type="NCBI Taxonomy" id="506608"/>
    <lineage>
        <taxon>Eukaryota</taxon>
        <taxon>Metazoa</taxon>
        <taxon>Ecdysozoa</taxon>
        <taxon>Arthropoda</taxon>
        <taxon>Hexapoda</taxon>
        <taxon>Insecta</taxon>
        <taxon>Pterygota</taxon>
        <taxon>Neoptera</taxon>
        <taxon>Paraneoptera</taxon>
        <taxon>Hemiptera</taxon>
        <taxon>Sternorrhyncha</taxon>
        <taxon>Aphidomorpha</taxon>
        <taxon>Aphidoidea</taxon>
        <taxon>Aphididae</taxon>
        <taxon>Lachninae</taxon>
        <taxon>Cinara</taxon>
    </lineage>
</organism>
<dbReference type="CDD" id="cd18631">
    <property type="entry name" value="CD_HP1_like"/>
    <property type="match status" value="1"/>
</dbReference>
<name>A0A5E4MYZ5_9HEMI</name>
<keyword evidence="2" id="KW-0539">Nucleus</keyword>
<dbReference type="GO" id="GO:0000792">
    <property type="term" value="C:heterochromatin"/>
    <property type="evidence" value="ECO:0007669"/>
    <property type="project" value="UniProtKB-ARBA"/>
</dbReference>
<accession>A0A5E4MYZ5</accession>
<feature type="domain" description="Chromo" evidence="3">
    <location>
        <begin position="16"/>
        <end position="74"/>
    </location>
</feature>
<dbReference type="CDD" id="cd00034">
    <property type="entry name" value="CSD"/>
    <property type="match status" value="1"/>
</dbReference>
<reference evidence="4 5" key="1">
    <citation type="submission" date="2019-08" db="EMBL/GenBank/DDBJ databases">
        <authorList>
            <person name="Alioto T."/>
            <person name="Alioto T."/>
            <person name="Gomez Garrido J."/>
        </authorList>
    </citation>
    <scope>NUCLEOTIDE SEQUENCE [LARGE SCALE GENOMIC DNA]</scope>
</reference>
<dbReference type="SMART" id="SM00300">
    <property type="entry name" value="ChSh"/>
    <property type="match status" value="1"/>
</dbReference>
<evidence type="ECO:0000256" key="2">
    <source>
        <dbReference type="ARBA" id="ARBA00023242"/>
    </source>
</evidence>
<dbReference type="AlphaFoldDB" id="A0A5E4MYZ5"/>
<evidence type="ECO:0000256" key="1">
    <source>
        <dbReference type="ARBA" id="ARBA00004123"/>
    </source>
</evidence>
<dbReference type="PROSITE" id="PS50013">
    <property type="entry name" value="CHROMO_2"/>
    <property type="match status" value="2"/>
</dbReference>
<dbReference type="InterPro" id="IPR051219">
    <property type="entry name" value="Heterochromatin_chromo-domain"/>
</dbReference>
<keyword evidence="5" id="KW-1185">Reference proteome</keyword>
<gene>
    <name evidence="4" type="ORF">CINCED_3A019265</name>
</gene>
<dbReference type="SUPFAM" id="SSF54160">
    <property type="entry name" value="Chromo domain-like"/>
    <property type="match status" value="2"/>
</dbReference>
<evidence type="ECO:0000313" key="4">
    <source>
        <dbReference type="EMBL" id="VVC37584.1"/>
    </source>
</evidence>
<dbReference type="Proteomes" id="UP000325440">
    <property type="component" value="Unassembled WGS sequence"/>
</dbReference>
<dbReference type="PROSITE" id="PS00598">
    <property type="entry name" value="CHROMO_1"/>
    <property type="match status" value="1"/>
</dbReference>
<dbReference type="SMART" id="SM00298">
    <property type="entry name" value="CHROMO"/>
    <property type="match status" value="2"/>
</dbReference>
<dbReference type="InterPro" id="IPR016197">
    <property type="entry name" value="Chromo-like_dom_sf"/>
</dbReference>
<protein>
    <submittedName>
        <fullName evidence="4">Chromo shadow domain,Chromo domain subgroup,Chromo/chromo shadow domain,Chromo domain</fullName>
    </submittedName>
</protein>
<dbReference type="InterPro" id="IPR008251">
    <property type="entry name" value="Chromo_shadow_dom"/>
</dbReference>
<dbReference type="PRINTS" id="PR00504">
    <property type="entry name" value="CHROMODOMAIN"/>
</dbReference>
<feature type="domain" description="Chromo" evidence="3">
    <location>
        <begin position="269"/>
        <end position="327"/>
    </location>
</feature>
<proteinExistence type="predicted"/>
<evidence type="ECO:0000259" key="3">
    <source>
        <dbReference type="PROSITE" id="PS50013"/>
    </source>
</evidence>
<dbReference type="InterPro" id="IPR000953">
    <property type="entry name" value="Chromo/chromo_shadow_dom"/>
</dbReference>
<dbReference type="InterPro" id="IPR017984">
    <property type="entry name" value="Chromo_dom_subgr"/>
</dbReference>
<comment type="subcellular location">
    <subcellularLocation>
        <location evidence="1">Nucleus</location>
    </subcellularLocation>
</comment>
<dbReference type="Gene3D" id="2.40.50.40">
    <property type="match status" value="2"/>
</dbReference>
<dbReference type="GO" id="GO:0005634">
    <property type="term" value="C:nucleus"/>
    <property type="evidence" value="ECO:0007669"/>
    <property type="project" value="UniProtKB-SubCell"/>
</dbReference>
<dbReference type="EMBL" id="CABPRJ010001449">
    <property type="protein sequence ID" value="VVC37584.1"/>
    <property type="molecule type" value="Genomic_DNA"/>
</dbReference>
<dbReference type="InterPro" id="IPR023779">
    <property type="entry name" value="Chromodomain_CS"/>
</dbReference>
<evidence type="ECO:0000313" key="5">
    <source>
        <dbReference type="Proteomes" id="UP000325440"/>
    </source>
</evidence>
<dbReference type="PANTHER" id="PTHR22812">
    <property type="entry name" value="CHROMOBOX PROTEIN"/>
    <property type="match status" value="1"/>
</dbReference>
<sequence>MNQIAQQSTNVEDEEYSVEEILDKRVRNNRTEYFLKWKGYTDEDNTWEPEENLDCEELIEEFEDLVRRREMEKKAKQRKAKQKRGRGRGRKASVACRPVSCSYTASTSSYIQNVSNYTANVSSYSASVNSYTASGRRYTASGSSYTTTGHSYSASSSGYTPSVSNYTPSVSNYTPSVSNYTPSVSNYTSNISYEPTPSTSYASTSRMEDQVMMSPLSTVIKGEKLDDEYTDYPIDVIQDATVKEELSSSSDELFIPTPINVNDPLFANRQAERILGATDESGELLFLVKWLGINDADLVSSKDANIMWPQLVIEFYESKLKWPGRNNPYDL</sequence>
<dbReference type="Pfam" id="PF01393">
    <property type="entry name" value="Chromo_shadow"/>
    <property type="match status" value="1"/>
</dbReference>
<dbReference type="OrthoDB" id="273092at2759"/>
<dbReference type="Pfam" id="PF00385">
    <property type="entry name" value="Chromo"/>
    <property type="match status" value="1"/>
</dbReference>